<protein>
    <submittedName>
        <fullName evidence="3">Uncharacterized protein</fullName>
    </submittedName>
</protein>
<feature type="chain" id="PRO_5046892109" evidence="2">
    <location>
        <begin position="26"/>
        <end position="734"/>
    </location>
</feature>
<dbReference type="EMBL" id="AQPF01000053">
    <property type="protein sequence ID" value="KAF0803287.1"/>
    <property type="molecule type" value="Genomic_DNA"/>
</dbReference>
<sequence length="734" mass="79214">MFSIRHPRLAIAGAACSFLLLTACGGSGSSSGPATGEPPPDLSDLDLSSAEYCDLTVTARCLYPFPNNYFTKADAATPTGLRVNFQRQAMPIAQPVAIDANPYAPTGVHTTEATPVDPAEWNRNDGFSPGAMIQTWTGNVDLEASGAVTIDDLSKAMDTDAPVLLLDAETGERQLIWVEMDANASSTEGRALLIRPARNLLEGRTYIVALRNLVDDQGEALEASALFKAYRDGQDTGEPVLEARRESMNTLFASLESHGIARRDLIQAWTFTVASQKNLTERLLHIRDQAFANLGGGAPAFTIDQVGTDIEGKPRSGLSRGITGTFEVPNFLNKTGGVPGASFNYSGNNAPDALPEQWNGDDTLTARFRCQVPDSTVQDFSDPDSPVTPARPALYGHGLFGEGPGGEFRSGNVRAMQTEHNILFCATDWIGMAQEDFIAGVIHHILADISLLPRQLDRSQQGLLNAMFLAELLRHPDGFASDPAFHHGPDNTLIYDPTEVFYDGNSQGGILGGALIATAPNLHRGVLGVPGSNYSLLLRRYGPFNERFGVILNQAYPNELDRSLVLGLMQMLWDRAENNGYLSHLAGRSLPGTPTGKRVLLHPALGDHLVTTWSAEIMARTIGAAMHEPTARLGEHPDTVPYVDIERIQQYPYHGHALMVWDSGAHDPDSGHGTPYAPLTNTGPSAGEDPHESPRNTVSARQQKSAFLEQFGSVIDVCGESPCYTDDYTGLSRD</sequence>
<evidence type="ECO:0000256" key="2">
    <source>
        <dbReference type="SAM" id="SignalP"/>
    </source>
</evidence>
<gene>
    <name evidence="3" type="ORF">A6D6_03769</name>
</gene>
<name>A0ABQ6Y3G3_9GAMM</name>
<proteinExistence type="predicted"/>
<feature type="signal peptide" evidence="2">
    <location>
        <begin position="1"/>
        <end position="25"/>
    </location>
</feature>
<dbReference type="Proteomes" id="UP000771797">
    <property type="component" value="Unassembled WGS sequence"/>
</dbReference>
<feature type="compositionally biased region" description="Polar residues" evidence="1">
    <location>
        <begin position="695"/>
        <end position="704"/>
    </location>
</feature>
<feature type="region of interest" description="Disordered" evidence="1">
    <location>
        <begin position="664"/>
        <end position="704"/>
    </location>
</feature>
<evidence type="ECO:0000313" key="4">
    <source>
        <dbReference type="Proteomes" id="UP000771797"/>
    </source>
</evidence>
<evidence type="ECO:0000313" key="3">
    <source>
        <dbReference type="EMBL" id="KAF0803287.1"/>
    </source>
</evidence>
<dbReference type="PROSITE" id="PS51257">
    <property type="entry name" value="PROKAR_LIPOPROTEIN"/>
    <property type="match status" value="1"/>
</dbReference>
<organism evidence="3 4">
    <name type="scientific">Alcanivorax xiamenensis</name>
    <dbReference type="NCBI Taxonomy" id="1177156"/>
    <lineage>
        <taxon>Bacteria</taxon>
        <taxon>Pseudomonadati</taxon>
        <taxon>Pseudomonadota</taxon>
        <taxon>Gammaproteobacteria</taxon>
        <taxon>Oceanospirillales</taxon>
        <taxon>Alcanivoracaceae</taxon>
        <taxon>Alcanivorax</taxon>
    </lineage>
</organism>
<evidence type="ECO:0000256" key="1">
    <source>
        <dbReference type="SAM" id="MobiDB-lite"/>
    </source>
</evidence>
<keyword evidence="4" id="KW-1185">Reference proteome</keyword>
<comment type="caution">
    <text evidence="3">The sequence shown here is derived from an EMBL/GenBank/DDBJ whole genome shotgun (WGS) entry which is preliminary data.</text>
</comment>
<reference evidence="3 4" key="1">
    <citation type="submission" date="2012-09" db="EMBL/GenBank/DDBJ databases">
        <title>Genome Sequence of alkane-degrading Bacterium Alcanivorax sp. 6-D-6.</title>
        <authorList>
            <person name="Lai Q."/>
            <person name="Shao Z."/>
        </authorList>
    </citation>
    <scope>NUCLEOTIDE SEQUENCE [LARGE SCALE GENOMIC DNA]</scope>
    <source>
        <strain evidence="3 4">6-D-6</strain>
    </source>
</reference>
<dbReference type="RefSeq" id="WP_097058100.1">
    <property type="nucleotide sequence ID" value="NZ_AQPF01000053.1"/>
</dbReference>
<accession>A0ABQ6Y3G3</accession>
<keyword evidence="2" id="KW-0732">Signal</keyword>